<gene>
    <name evidence="5" type="ORF">A1Q2_02484</name>
</gene>
<organism evidence="5 6">
    <name type="scientific">Trichosporon asahii var. asahii (strain CBS 8904)</name>
    <name type="common">Yeast</name>
    <dbReference type="NCBI Taxonomy" id="1220162"/>
    <lineage>
        <taxon>Eukaryota</taxon>
        <taxon>Fungi</taxon>
        <taxon>Dikarya</taxon>
        <taxon>Basidiomycota</taxon>
        <taxon>Agaricomycotina</taxon>
        <taxon>Tremellomycetes</taxon>
        <taxon>Trichosporonales</taxon>
        <taxon>Trichosporonaceae</taxon>
        <taxon>Trichosporon</taxon>
    </lineage>
</organism>
<dbReference type="PANTHER" id="PTHR42748">
    <property type="entry name" value="NITROGEN METABOLITE REPRESSION PROTEIN NMRA FAMILY MEMBER"/>
    <property type="match status" value="1"/>
</dbReference>
<dbReference type="eggNOG" id="ENOG502QQEA">
    <property type="taxonomic scope" value="Eukaryota"/>
</dbReference>
<dbReference type="SUPFAM" id="SSF51735">
    <property type="entry name" value="NAD(P)-binding Rossmann-fold domains"/>
    <property type="match status" value="1"/>
</dbReference>
<proteinExistence type="inferred from homology"/>
<dbReference type="InterPro" id="IPR036291">
    <property type="entry name" value="NAD(P)-bd_dom_sf"/>
</dbReference>
<evidence type="ECO:0000256" key="3">
    <source>
        <dbReference type="ARBA" id="ARBA00023002"/>
    </source>
</evidence>
<reference evidence="5 6" key="1">
    <citation type="journal article" date="2012" name="Eukaryot. Cell">
        <title>Genome sequence of the Trichosporon asahii environmental strain CBS 8904.</title>
        <authorList>
            <person name="Yang R.Y."/>
            <person name="Li H.T."/>
            <person name="Zhu H."/>
            <person name="Zhou G.P."/>
            <person name="Wang M."/>
            <person name="Wang L."/>
        </authorList>
    </citation>
    <scope>NUCLEOTIDE SEQUENCE [LARGE SCALE GENOMIC DNA]</scope>
    <source>
        <strain evidence="5 6">CBS 8904</strain>
    </source>
</reference>
<dbReference type="InterPro" id="IPR008030">
    <property type="entry name" value="NmrA-like"/>
</dbReference>
<evidence type="ECO:0000256" key="1">
    <source>
        <dbReference type="ARBA" id="ARBA00006328"/>
    </source>
</evidence>
<protein>
    <recommendedName>
        <fullName evidence="4">NmrA-like domain-containing protein</fullName>
    </recommendedName>
</protein>
<keyword evidence="6" id="KW-1185">Reference proteome</keyword>
<comment type="similarity">
    <text evidence="1">Belongs to the NmrA-type oxidoreductase family.</text>
</comment>
<dbReference type="Pfam" id="PF05368">
    <property type="entry name" value="NmrA"/>
    <property type="match status" value="1"/>
</dbReference>
<dbReference type="EMBL" id="AMBO01000262">
    <property type="protein sequence ID" value="EKD03201.1"/>
    <property type="molecule type" value="Genomic_DNA"/>
</dbReference>
<dbReference type="Gene3D" id="3.40.50.720">
    <property type="entry name" value="NAD(P)-binding Rossmann-like Domain"/>
    <property type="match status" value="1"/>
</dbReference>
<dbReference type="Proteomes" id="UP000006757">
    <property type="component" value="Unassembled WGS sequence"/>
</dbReference>
<dbReference type="InterPro" id="IPR051164">
    <property type="entry name" value="NmrA-like_oxidored"/>
</dbReference>
<dbReference type="OrthoDB" id="300709at2759"/>
<dbReference type="CDD" id="cd05251">
    <property type="entry name" value="NmrA_like_SDR_a"/>
    <property type="match status" value="1"/>
</dbReference>
<dbReference type="Gene3D" id="3.90.25.10">
    <property type="entry name" value="UDP-galactose 4-epimerase, domain 1"/>
    <property type="match status" value="1"/>
</dbReference>
<dbReference type="OMA" id="HEVQQGR"/>
<evidence type="ECO:0000259" key="4">
    <source>
        <dbReference type="Pfam" id="PF05368"/>
    </source>
</evidence>
<feature type="domain" description="NmrA-like" evidence="4">
    <location>
        <begin position="10"/>
        <end position="282"/>
    </location>
</feature>
<dbReference type="PANTHER" id="PTHR42748:SF30">
    <property type="entry name" value="NMRA-LIKE DOMAIN-CONTAINING PROTEIN"/>
    <property type="match status" value="1"/>
</dbReference>
<dbReference type="GO" id="GO:0016491">
    <property type="term" value="F:oxidoreductase activity"/>
    <property type="evidence" value="ECO:0007669"/>
    <property type="project" value="UniProtKB-KW"/>
</dbReference>
<keyword evidence="3" id="KW-0560">Oxidoreductase</keyword>
<name>K1VRK5_TRIAC</name>
<dbReference type="GO" id="GO:0005634">
    <property type="term" value="C:nucleus"/>
    <property type="evidence" value="ECO:0007669"/>
    <property type="project" value="TreeGrafter"/>
</dbReference>
<evidence type="ECO:0000313" key="5">
    <source>
        <dbReference type="EMBL" id="EKD03201.1"/>
    </source>
</evidence>
<evidence type="ECO:0000256" key="2">
    <source>
        <dbReference type="ARBA" id="ARBA00022857"/>
    </source>
</evidence>
<accession>K1VRK5</accession>
<sequence length="296" mass="32875">MPRKIFVFGGSSVARALTEQPDKWEVYGLTRNPDSDAAKAIAALGVKLVKGDLDDPKSYAEGLKGSYGAFIVANFWLSYTPNGDGNAAAEIEYAHTIGAVDACVAAGVKHVIYSTLESFKPRVAIPHYDGKARVTAYLKEHGVPSTQLFTSYFFENLLSTPWKEEGGKKILQIPMTDDTPFPGFSAAETGLWVRAAFEDESWIGKDMDTSTEDLTPGKIAQALAEVSGQKWETQHLSDETFLALEQQIDYEWWINFYALFKGEMKRDTPASRKIAPSAMDLKQWLQTPEAKAYFKY</sequence>
<dbReference type="HOGENOM" id="CLU_007383_8_2_1"/>
<keyword evidence="2" id="KW-0521">NADP</keyword>
<dbReference type="AlphaFoldDB" id="K1VRK5"/>
<dbReference type="STRING" id="1220162.K1VRK5"/>
<dbReference type="InParanoid" id="K1VRK5"/>
<evidence type="ECO:0000313" key="6">
    <source>
        <dbReference type="Proteomes" id="UP000006757"/>
    </source>
</evidence>
<comment type="caution">
    <text evidence="5">The sequence shown here is derived from an EMBL/GenBank/DDBJ whole genome shotgun (WGS) entry which is preliminary data.</text>
</comment>